<dbReference type="GO" id="GO:0031956">
    <property type="term" value="F:medium-chain fatty acid-CoA ligase activity"/>
    <property type="evidence" value="ECO:0007669"/>
    <property type="project" value="TreeGrafter"/>
</dbReference>
<gene>
    <name evidence="5 8" type="primary">menE</name>
    <name evidence="8" type="ORF">BU653_09915</name>
    <name evidence="9" type="ORF">BU676_11140</name>
</gene>
<dbReference type="InterPro" id="IPR045851">
    <property type="entry name" value="AMP-bd_C_sf"/>
</dbReference>
<keyword evidence="10" id="KW-1185">Reference proteome</keyword>
<comment type="pathway">
    <text evidence="5">Quinol/quinone metabolism; 1,4-dihydroxy-2-naphthoate biosynthesis; 1,4-dihydroxy-2-naphthoate from chorismate: step 5/7.</text>
</comment>
<evidence type="ECO:0000313" key="11">
    <source>
        <dbReference type="Proteomes" id="UP000242704"/>
    </source>
</evidence>
<dbReference type="Gene3D" id="3.40.50.12780">
    <property type="entry name" value="N-terminal domain of ligase-like"/>
    <property type="match status" value="1"/>
</dbReference>
<dbReference type="HAMAP" id="MF_00731">
    <property type="entry name" value="MenE"/>
    <property type="match status" value="1"/>
</dbReference>
<evidence type="ECO:0000259" key="7">
    <source>
        <dbReference type="Pfam" id="PF13193"/>
    </source>
</evidence>
<proteinExistence type="inferred from homology"/>
<dbReference type="Proteomes" id="UP000242008">
    <property type="component" value="Unassembled WGS sequence"/>
</dbReference>
<name>A0AAE5W7Y4_STACR</name>
<evidence type="ECO:0000256" key="5">
    <source>
        <dbReference type="HAMAP-Rule" id="MF_00731"/>
    </source>
</evidence>
<keyword evidence="3 5" id="KW-0547">Nucleotide-binding</keyword>
<dbReference type="InterPro" id="IPR000873">
    <property type="entry name" value="AMP-dep_synth/lig_dom"/>
</dbReference>
<feature type="domain" description="AMP-dependent synthetase/ligase" evidence="6">
    <location>
        <begin position="6"/>
        <end position="334"/>
    </location>
</feature>
<dbReference type="EMBL" id="PZAO01000038">
    <property type="protein sequence ID" value="PTG67942.1"/>
    <property type="molecule type" value="Genomic_DNA"/>
</dbReference>
<evidence type="ECO:0000256" key="2">
    <source>
        <dbReference type="ARBA" id="ARBA00022598"/>
    </source>
</evidence>
<evidence type="ECO:0000259" key="6">
    <source>
        <dbReference type="Pfam" id="PF00501"/>
    </source>
</evidence>
<keyword evidence="4 5" id="KW-0067">ATP-binding</keyword>
<dbReference type="PANTHER" id="PTHR43201">
    <property type="entry name" value="ACYL-COA SYNTHETASE"/>
    <property type="match status" value="1"/>
</dbReference>
<keyword evidence="1 5" id="KW-0474">Menaquinone biosynthesis</keyword>
<evidence type="ECO:0000313" key="9">
    <source>
        <dbReference type="EMBL" id="PTG67942.1"/>
    </source>
</evidence>
<reference evidence="8" key="2">
    <citation type="submission" date="2018-03" db="EMBL/GenBank/DDBJ databases">
        <authorList>
            <person name="Naushad S."/>
        </authorList>
    </citation>
    <scope>NUCLEOTIDE SEQUENCE</scope>
    <source>
        <strain evidence="9">SNUC 1363</strain>
        <strain evidence="8">SNUC 505</strain>
    </source>
</reference>
<dbReference type="AlphaFoldDB" id="A0AAE5W7Y4"/>
<dbReference type="InterPro" id="IPR025110">
    <property type="entry name" value="AMP-bd_C"/>
</dbReference>
<evidence type="ECO:0000256" key="3">
    <source>
        <dbReference type="ARBA" id="ARBA00022741"/>
    </source>
</evidence>
<dbReference type="PANTHER" id="PTHR43201:SF5">
    <property type="entry name" value="MEDIUM-CHAIN ACYL-COA LIGASE ACSF2, MITOCHONDRIAL"/>
    <property type="match status" value="1"/>
</dbReference>
<dbReference type="NCBIfam" id="TIGR01923">
    <property type="entry name" value="menE"/>
    <property type="match status" value="1"/>
</dbReference>
<comment type="function">
    <text evidence="5">Converts 2-succinylbenzoate (OSB) to 2-succinylbenzoyl-CoA (OSB-CoA).</text>
</comment>
<dbReference type="EC" id="6.2.1.26" evidence="5"/>
<comment type="catalytic activity">
    <reaction evidence="5">
        <text>2-succinylbenzoate + ATP + CoA = 2-succinylbenzoyl-CoA + AMP + diphosphate</text>
        <dbReference type="Rhea" id="RHEA:17009"/>
        <dbReference type="ChEBI" id="CHEBI:18325"/>
        <dbReference type="ChEBI" id="CHEBI:30616"/>
        <dbReference type="ChEBI" id="CHEBI:33019"/>
        <dbReference type="ChEBI" id="CHEBI:57287"/>
        <dbReference type="ChEBI" id="CHEBI:57364"/>
        <dbReference type="ChEBI" id="CHEBI:456215"/>
        <dbReference type="EC" id="6.2.1.26"/>
    </reaction>
</comment>
<accession>A0AAE5W7Y4</accession>
<comment type="pathway">
    <text evidence="5">Quinol/quinone metabolism; menaquinone biosynthesis.</text>
</comment>
<protein>
    <recommendedName>
        <fullName evidence="5">2-succinylbenzoate--CoA ligase</fullName>
        <ecNumber evidence="5">6.2.1.26</ecNumber>
    </recommendedName>
    <alternativeName>
        <fullName evidence="5">o-succinylbenzoyl-CoA synthetase</fullName>
        <shortName evidence="5">OSB-CoA synthetase</shortName>
    </alternativeName>
</protein>
<dbReference type="SUPFAM" id="SSF56801">
    <property type="entry name" value="Acetyl-CoA synthetase-like"/>
    <property type="match status" value="1"/>
</dbReference>
<dbReference type="Pfam" id="PF00501">
    <property type="entry name" value="AMP-binding"/>
    <property type="match status" value="1"/>
</dbReference>
<keyword evidence="2 5" id="KW-0436">Ligase</keyword>
<feature type="domain" description="AMP-binding enzyme C-terminal" evidence="7">
    <location>
        <begin position="384"/>
        <end position="458"/>
    </location>
</feature>
<dbReference type="GO" id="GO:0009234">
    <property type="term" value="P:menaquinone biosynthetic process"/>
    <property type="evidence" value="ECO:0007669"/>
    <property type="project" value="UniProtKB-UniRule"/>
</dbReference>
<evidence type="ECO:0000313" key="8">
    <source>
        <dbReference type="EMBL" id="PTG11931.1"/>
    </source>
</evidence>
<organism evidence="8 11">
    <name type="scientific">Staphylococcus chromogenes</name>
    <name type="common">Staphylococcus hyicus subsp. chromogenes</name>
    <dbReference type="NCBI Taxonomy" id="46126"/>
    <lineage>
        <taxon>Bacteria</taxon>
        <taxon>Bacillati</taxon>
        <taxon>Bacillota</taxon>
        <taxon>Bacilli</taxon>
        <taxon>Bacillales</taxon>
        <taxon>Staphylococcaceae</taxon>
        <taxon>Staphylococcus</taxon>
    </lineage>
</organism>
<dbReference type="InterPro" id="IPR010192">
    <property type="entry name" value="MenE"/>
</dbReference>
<reference evidence="10 11" key="1">
    <citation type="journal article" date="2016" name="Front. Microbiol.">
        <title>Comprehensive Phylogenetic Analysis of Bovine Non-aureus Staphylococci Species Based on Whole-Genome Sequencing.</title>
        <authorList>
            <person name="Naushad S."/>
            <person name="Barkema H.W."/>
            <person name="Luby C."/>
            <person name="Condas L.A."/>
            <person name="Nobrega D.B."/>
            <person name="Carson D.A."/>
            <person name="De Buck J."/>
        </authorList>
    </citation>
    <scope>NUCLEOTIDE SEQUENCE [LARGE SCALE GENOMIC DNA]</scope>
    <source>
        <strain evidence="9 10">SNUC 1363</strain>
        <strain evidence="8 11">SNUC 505</strain>
    </source>
</reference>
<dbReference type="InterPro" id="IPR042099">
    <property type="entry name" value="ANL_N_sf"/>
</dbReference>
<comment type="similarity">
    <text evidence="5">Belongs to the ATP-dependent AMP-binding enzyme family. MenE subfamily.</text>
</comment>
<evidence type="ECO:0000256" key="1">
    <source>
        <dbReference type="ARBA" id="ARBA00022428"/>
    </source>
</evidence>
<dbReference type="GO" id="GO:0006631">
    <property type="term" value="P:fatty acid metabolic process"/>
    <property type="evidence" value="ECO:0007669"/>
    <property type="project" value="TreeGrafter"/>
</dbReference>
<dbReference type="GO" id="GO:0005524">
    <property type="term" value="F:ATP binding"/>
    <property type="evidence" value="ECO:0007669"/>
    <property type="project" value="UniProtKB-KW"/>
</dbReference>
<dbReference type="Proteomes" id="UP000242704">
    <property type="component" value="Unassembled WGS sequence"/>
</dbReference>
<dbReference type="RefSeq" id="WP_037574527.1">
    <property type="nucleotide sequence ID" value="NZ_BMDK01000001.1"/>
</dbReference>
<comment type="caution">
    <text evidence="8">The sequence shown here is derived from an EMBL/GenBank/DDBJ whole genome shotgun (WGS) entry which is preliminary data.</text>
</comment>
<dbReference type="EMBL" id="PZBZ01000062">
    <property type="protein sequence ID" value="PTG11931.1"/>
    <property type="molecule type" value="Genomic_DNA"/>
</dbReference>
<evidence type="ECO:0000313" key="10">
    <source>
        <dbReference type="Proteomes" id="UP000242008"/>
    </source>
</evidence>
<dbReference type="GO" id="GO:0008756">
    <property type="term" value="F:o-succinylbenzoate-CoA ligase activity"/>
    <property type="evidence" value="ECO:0007669"/>
    <property type="project" value="UniProtKB-UniRule"/>
</dbReference>
<sequence length="469" mass="52509">MKHWLEIRATEQPDFIAIETDESQMTFKELYAHSVEFGKKLKSLNVPRLGFYVNNTIEAIIAVHAAWLYGIEVVMINHRLTSNEIIKQLDSVNVRDVITTKPIELSESINVYLYHEVQSICNSEPTAFADFNIQNIASIMFTSGTTGPQKAVPQRFKNHLASAKECKATLGFSSESKWLTVLPIYHISGLSIIIRSAIYGFTVYLKEKFDVVETLECIKSKQLTHVSLVPQTLIRLMNGGLDQPYTLEKILLGGAKLDETMIQSALERELPIYNSFGMTETCSQFLTASPKMLKTHPNTVGVVGPSQEIKISQPNAQGHGILCVKGQNVMEGYLYPSEVNSQAFDDEGFFNTGDIASVNDGYVTIYDRRKDLIISGGENIYPFEIEALTKTFHGVEDAMCVGIPDDTWGERPILYVVSSIGEKVITGLQELLNERLAKYKHPKVIYLVETLPYTSTGKLQRQVLNEGHL</sequence>
<dbReference type="Gene3D" id="3.30.300.30">
    <property type="match status" value="1"/>
</dbReference>
<evidence type="ECO:0000256" key="4">
    <source>
        <dbReference type="ARBA" id="ARBA00022840"/>
    </source>
</evidence>
<dbReference type="Pfam" id="PF13193">
    <property type="entry name" value="AMP-binding_C"/>
    <property type="match status" value="1"/>
</dbReference>